<sequence>MTTQNREGLSRSSDEDQGVSSRQTILSYSFKRLLLILWDPINILGTCLMGQRLWSQVTEEVREAIALCLLLQLPDLIGQLILQENFSSLIMCPKDIWSVNRYACIVIVTSDYLLWLTIGARILTRSIINIRSIFIDMKKNQ</sequence>
<dbReference type="EMBL" id="QXHD01000004">
    <property type="protein sequence ID" value="NEZ57845.1"/>
    <property type="molecule type" value="Genomic_DNA"/>
</dbReference>
<comment type="caution">
    <text evidence="1">The sequence shown here is derived from an EMBL/GenBank/DDBJ whole genome shotgun (WGS) entry which is preliminary data.</text>
</comment>
<keyword evidence="2" id="KW-1185">Reference proteome</keyword>
<protein>
    <submittedName>
        <fullName evidence="1">Uncharacterized protein</fullName>
    </submittedName>
</protein>
<dbReference type="AlphaFoldDB" id="A0A6M0RNH4"/>
<organism evidence="1 2">
    <name type="scientific">Adonisia turfae CCMR0081</name>
    <dbReference type="NCBI Taxonomy" id="2292702"/>
    <lineage>
        <taxon>Bacteria</taxon>
        <taxon>Bacillati</taxon>
        <taxon>Cyanobacteriota</taxon>
        <taxon>Adonisia</taxon>
        <taxon>Adonisia turfae</taxon>
    </lineage>
</organism>
<proteinExistence type="predicted"/>
<gene>
    <name evidence="1" type="ORF">DXZ20_19790</name>
</gene>
<accession>A0A6M0RNH4</accession>
<evidence type="ECO:0000313" key="2">
    <source>
        <dbReference type="Proteomes" id="UP000481033"/>
    </source>
</evidence>
<dbReference type="Proteomes" id="UP000481033">
    <property type="component" value="Unassembled WGS sequence"/>
</dbReference>
<name>A0A6M0RNH4_9CYAN</name>
<evidence type="ECO:0000313" key="1">
    <source>
        <dbReference type="EMBL" id="NEZ57845.1"/>
    </source>
</evidence>
<reference evidence="1 2" key="1">
    <citation type="journal article" date="2020" name="Microb. Ecol.">
        <title>Ecogenomics of the Marine Benthic Filamentous Cyanobacterium Adonisia.</title>
        <authorList>
            <person name="Walter J.M."/>
            <person name="Coutinho F.H."/>
            <person name="Leomil L."/>
            <person name="Hargreaves P.I."/>
            <person name="Campeao M.E."/>
            <person name="Vieira V.V."/>
            <person name="Silva B.S."/>
            <person name="Fistarol G.O."/>
            <person name="Salomon P.S."/>
            <person name="Sawabe T."/>
            <person name="Mino S."/>
            <person name="Hosokawa M."/>
            <person name="Miyashita H."/>
            <person name="Maruyama F."/>
            <person name="van Verk M.C."/>
            <person name="Dutilh B.E."/>
            <person name="Thompson C.C."/>
            <person name="Thompson F.L."/>
        </authorList>
    </citation>
    <scope>NUCLEOTIDE SEQUENCE [LARGE SCALE GENOMIC DNA]</scope>
    <source>
        <strain evidence="1 2">CCMR0081</strain>
    </source>
</reference>